<evidence type="ECO:0000256" key="9">
    <source>
        <dbReference type="ARBA" id="ARBA00022989"/>
    </source>
</evidence>
<dbReference type="Gene3D" id="6.10.340.10">
    <property type="match status" value="1"/>
</dbReference>
<dbReference type="GO" id="GO:0004673">
    <property type="term" value="F:protein histidine kinase activity"/>
    <property type="evidence" value="ECO:0007669"/>
    <property type="project" value="UniProtKB-EC"/>
</dbReference>
<dbReference type="SMART" id="SM00304">
    <property type="entry name" value="HAMP"/>
    <property type="match status" value="1"/>
</dbReference>
<dbReference type="SUPFAM" id="SSF158472">
    <property type="entry name" value="HAMP domain-like"/>
    <property type="match status" value="1"/>
</dbReference>
<dbReference type="EC" id="2.7.13.3" evidence="14"/>
<evidence type="ECO:0000256" key="3">
    <source>
        <dbReference type="ARBA" id="ARBA00022553"/>
    </source>
</evidence>
<evidence type="ECO:0000256" key="7">
    <source>
        <dbReference type="ARBA" id="ARBA00022777"/>
    </source>
</evidence>
<dbReference type="InterPro" id="IPR003594">
    <property type="entry name" value="HATPase_dom"/>
</dbReference>
<keyword evidence="10" id="KW-0902">Two-component regulatory system</keyword>
<dbReference type="Pfam" id="PF02518">
    <property type="entry name" value="HATPase_c"/>
    <property type="match status" value="1"/>
</dbReference>
<evidence type="ECO:0000313" key="14">
    <source>
        <dbReference type="EMBL" id="MFC7150710.1"/>
    </source>
</evidence>
<dbReference type="Gene3D" id="3.30.565.10">
    <property type="entry name" value="Histidine kinase-like ATPase, C-terminal domain"/>
    <property type="match status" value="1"/>
</dbReference>
<comment type="caution">
    <text evidence="14">The sequence shown here is derived from an EMBL/GenBank/DDBJ whole genome shotgun (WGS) entry which is preliminary data.</text>
</comment>
<dbReference type="InterPro" id="IPR003660">
    <property type="entry name" value="HAMP_dom"/>
</dbReference>
<evidence type="ECO:0000256" key="8">
    <source>
        <dbReference type="ARBA" id="ARBA00022840"/>
    </source>
</evidence>
<keyword evidence="6" id="KW-0547">Nucleotide-binding</keyword>
<dbReference type="CDD" id="cd06225">
    <property type="entry name" value="HAMP"/>
    <property type="match status" value="1"/>
</dbReference>
<reference evidence="15" key="1">
    <citation type="journal article" date="2019" name="Int. J. Syst. Evol. Microbiol.">
        <title>The Global Catalogue of Microorganisms (GCM) 10K type strain sequencing project: providing services to taxonomists for standard genome sequencing and annotation.</title>
        <authorList>
            <consortium name="The Broad Institute Genomics Platform"/>
            <consortium name="The Broad Institute Genome Sequencing Center for Infectious Disease"/>
            <person name="Wu L."/>
            <person name="Ma J."/>
        </authorList>
    </citation>
    <scope>NUCLEOTIDE SEQUENCE [LARGE SCALE GENOMIC DNA]</scope>
    <source>
        <strain evidence="15">KCTC 12907</strain>
    </source>
</reference>
<keyword evidence="8" id="KW-0067">ATP-binding</keyword>
<evidence type="ECO:0000256" key="5">
    <source>
        <dbReference type="ARBA" id="ARBA00022692"/>
    </source>
</evidence>
<evidence type="ECO:0000256" key="11">
    <source>
        <dbReference type="ARBA" id="ARBA00023136"/>
    </source>
</evidence>
<dbReference type="Pfam" id="PF00672">
    <property type="entry name" value="HAMP"/>
    <property type="match status" value="1"/>
</dbReference>
<evidence type="ECO:0000313" key="15">
    <source>
        <dbReference type="Proteomes" id="UP001596378"/>
    </source>
</evidence>
<dbReference type="PANTHER" id="PTHR34220:SF11">
    <property type="entry name" value="SENSOR PROTEIN KINASE HPTS"/>
    <property type="match status" value="1"/>
</dbReference>
<evidence type="ECO:0000259" key="13">
    <source>
        <dbReference type="PROSITE" id="PS50885"/>
    </source>
</evidence>
<dbReference type="SMART" id="SM00387">
    <property type="entry name" value="HATPase_c"/>
    <property type="match status" value="1"/>
</dbReference>
<dbReference type="PANTHER" id="PTHR34220">
    <property type="entry name" value="SENSOR HISTIDINE KINASE YPDA"/>
    <property type="match status" value="1"/>
</dbReference>
<keyword evidence="3" id="KW-0597">Phosphoprotein</keyword>
<comment type="subcellular location">
    <subcellularLocation>
        <location evidence="1">Cell membrane</location>
        <topology evidence="1">Multi-pass membrane protein</topology>
    </subcellularLocation>
</comment>
<dbReference type="EMBL" id="JBHTAI010000012">
    <property type="protein sequence ID" value="MFC7150710.1"/>
    <property type="molecule type" value="Genomic_DNA"/>
</dbReference>
<organism evidence="14 15">
    <name type="scientific">Cohnella cellulosilytica</name>
    <dbReference type="NCBI Taxonomy" id="986710"/>
    <lineage>
        <taxon>Bacteria</taxon>
        <taxon>Bacillati</taxon>
        <taxon>Bacillota</taxon>
        <taxon>Bacilli</taxon>
        <taxon>Bacillales</taxon>
        <taxon>Paenibacillaceae</taxon>
        <taxon>Cohnella</taxon>
    </lineage>
</organism>
<proteinExistence type="predicted"/>
<evidence type="ECO:0000256" key="6">
    <source>
        <dbReference type="ARBA" id="ARBA00022741"/>
    </source>
</evidence>
<dbReference type="Pfam" id="PF06580">
    <property type="entry name" value="His_kinase"/>
    <property type="match status" value="1"/>
</dbReference>
<accession>A0ABW2FBS1</accession>
<protein>
    <submittedName>
        <fullName evidence="14">Sensor histidine kinase</fullName>
        <ecNumber evidence="14">2.7.13.3</ecNumber>
    </submittedName>
</protein>
<dbReference type="InterPro" id="IPR010559">
    <property type="entry name" value="Sig_transdc_His_kin_internal"/>
</dbReference>
<keyword evidence="15" id="KW-1185">Reference proteome</keyword>
<evidence type="ECO:0000256" key="12">
    <source>
        <dbReference type="SAM" id="Phobius"/>
    </source>
</evidence>
<feature type="domain" description="HAMP" evidence="13">
    <location>
        <begin position="323"/>
        <end position="375"/>
    </location>
</feature>
<dbReference type="PROSITE" id="PS50885">
    <property type="entry name" value="HAMP"/>
    <property type="match status" value="1"/>
</dbReference>
<evidence type="ECO:0000256" key="10">
    <source>
        <dbReference type="ARBA" id="ARBA00023012"/>
    </source>
</evidence>
<keyword evidence="4 14" id="KW-0808">Transferase</keyword>
<dbReference type="RefSeq" id="WP_378053400.1">
    <property type="nucleotide sequence ID" value="NZ_JBHMDN010000073.1"/>
</dbReference>
<evidence type="ECO:0000256" key="2">
    <source>
        <dbReference type="ARBA" id="ARBA00022475"/>
    </source>
</evidence>
<feature type="transmembrane region" description="Helical" evidence="12">
    <location>
        <begin position="20"/>
        <end position="42"/>
    </location>
</feature>
<feature type="transmembrane region" description="Helical" evidence="12">
    <location>
        <begin position="298"/>
        <end position="317"/>
    </location>
</feature>
<dbReference type="InterPro" id="IPR036890">
    <property type="entry name" value="HATPase_C_sf"/>
</dbReference>
<evidence type="ECO:0000256" key="4">
    <source>
        <dbReference type="ARBA" id="ARBA00022679"/>
    </source>
</evidence>
<gene>
    <name evidence="14" type="ORF">ACFQMJ_19435</name>
</gene>
<name>A0ABW2FBS1_9BACL</name>
<keyword evidence="9 12" id="KW-1133">Transmembrane helix</keyword>
<evidence type="ECO:0000256" key="1">
    <source>
        <dbReference type="ARBA" id="ARBA00004651"/>
    </source>
</evidence>
<keyword evidence="7 14" id="KW-0418">Kinase</keyword>
<keyword evidence="11 12" id="KW-0472">Membrane</keyword>
<keyword evidence="2" id="KW-1003">Cell membrane</keyword>
<dbReference type="Proteomes" id="UP001596378">
    <property type="component" value="Unassembled WGS sequence"/>
</dbReference>
<dbReference type="SUPFAM" id="SSF55874">
    <property type="entry name" value="ATPase domain of HSP90 chaperone/DNA topoisomerase II/histidine kinase"/>
    <property type="match status" value="1"/>
</dbReference>
<sequence>MKRPVLPSLLHGTSFKTRLWIGMVAIVIVATFLTGLSSQYLASRLLEQKTAKLSQMMIDKSAQALEEKLRKVRLAVLTFMLSPPFDNILRAEPARDDNYYSYFALNNDLQVPIVQMQLIEPSIDSVLVSTPIGEFYSVTGAKRTETAFADTELYRTMKKKALPLWYAAHRDPLFDSGVDALSLLIEPISAYRGKDVRVVVNVRESAIKEYAETNVVGDSGSIAVIDAAGNPVMDADSPFMLPMRDEKFREQVDAGRNHFEYRFEGKSYLVNWAKVTFPDNWMIFYFQPKDVLLQDIRYIRWATMAILCALIPLALVMSKWMTGRLIRPLYRLQRLMSRAGDSDLSVRFTSEYRDEVAQVGERFNGMLEKIELLIKDVTNAEKQKRKSEVKALQAQIDPHFLYNTLNTILWKSESRRQEDVKEMIVSLSQLFRLGLNNGRELTTVAKEIDHVSRYLSLQQQCYEDLFAYEIEVEEGLEDEPCLKILLQPLAENAILHGFRNEDYTGRLRIAAFREGPAVVFRVEDNGMGFDREAVAAALNAEGRTEDGGYALRNVYTRLRLQYGEEAGMELESEPHARTAVTLRFPSGRAGGVRESQQES</sequence>
<keyword evidence="5 12" id="KW-0812">Transmembrane</keyword>
<dbReference type="InterPro" id="IPR050640">
    <property type="entry name" value="Bact_2-comp_sensor_kinase"/>
</dbReference>